<organism evidence="2">
    <name type="scientific">Fagus sylvatica</name>
    <name type="common">Beechnut</name>
    <dbReference type="NCBI Taxonomy" id="28930"/>
    <lineage>
        <taxon>Eukaryota</taxon>
        <taxon>Viridiplantae</taxon>
        <taxon>Streptophyta</taxon>
        <taxon>Embryophyta</taxon>
        <taxon>Tracheophyta</taxon>
        <taxon>Spermatophyta</taxon>
        <taxon>Magnoliopsida</taxon>
        <taxon>eudicotyledons</taxon>
        <taxon>Gunneridae</taxon>
        <taxon>Pentapetalae</taxon>
        <taxon>rosids</taxon>
        <taxon>fabids</taxon>
        <taxon>Fagales</taxon>
        <taxon>Fagaceae</taxon>
        <taxon>Fagus</taxon>
    </lineage>
</organism>
<gene>
    <name evidence="2" type="ORF">FSB_LOCUS43077</name>
</gene>
<dbReference type="AlphaFoldDB" id="A0A2N9HT92"/>
<reference evidence="2" key="1">
    <citation type="submission" date="2018-02" db="EMBL/GenBank/DDBJ databases">
        <authorList>
            <person name="Cohen D.B."/>
            <person name="Kent A.D."/>
        </authorList>
    </citation>
    <scope>NUCLEOTIDE SEQUENCE</scope>
</reference>
<feature type="region of interest" description="Disordered" evidence="1">
    <location>
        <begin position="46"/>
        <end position="75"/>
    </location>
</feature>
<proteinExistence type="predicted"/>
<accession>A0A2N9HT92</accession>
<dbReference type="EMBL" id="OIVN01004057">
    <property type="protein sequence ID" value="SPD15195.1"/>
    <property type="molecule type" value="Genomic_DNA"/>
</dbReference>
<evidence type="ECO:0000256" key="1">
    <source>
        <dbReference type="SAM" id="MobiDB-lite"/>
    </source>
</evidence>
<name>A0A2N9HT92_FAGSY</name>
<sequence length="115" mass="12645">MYGLFLLSFSPTFAEIAGLSGYDFVLAAFPTLSRLHVLAATPPLPPPRSIARQKAPPLERPKRYSFVTSGTGPKPVQPLRFAVFTAEPPVAGFWPIFLNFRFFQRTGPDRAPVPG</sequence>
<evidence type="ECO:0000313" key="2">
    <source>
        <dbReference type="EMBL" id="SPD15195.1"/>
    </source>
</evidence>
<protein>
    <submittedName>
        <fullName evidence="2">Uncharacterized protein</fullName>
    </submittedName>
</protein>